<dbReference type="PANTHER" id="PTHR11461">
    <property type="entry name" value="SERINE PROTEASE INHIBITOR, SERPIN"/>
    <property type="match status" value="1"/>
</dbReference>
<dbReference type="EMBL" id="JAWQEG010003977">
    <property type="protein sequence ID" value="KAK3863631.1"/>
    <property type="molecule type" value="Genomic_DNA"/>
</dbReference>
<dbReference type="InterPro" id="IPR036186">
    <property type="entry name" value="Serpin_sf"/>
</dbReference>
<dbReference type="Gene3D" id="3.30.497.10">
    <property type="entry name" value="Antithrombin, subunit I, domain 2"/>
    <property type="match status" value="1"/>
</dbReference>
<dbReference type="GO" id="GO:0005615">
    <property type="term" value="C:extracellular space"/>
    <property type="evidence" value="ECO:0007669"/>
    <property type="project" value="InterPro"/>
</dbReference>
<keyword evidence="7" id="KW-1185">Reference proteome</keyword>
<dbReference type="Proteomes" id="UP001286313">
    <property type="component" value="Unassembled WGS sequence"/>
</dbReference>
<dbReference type="Pfam" id="PF00079">
    <property type="entry name" value="Serpin"/>
    <property type="match status" value="1"/>
</dbReference>
<dbReference type="GO" id="GO:0004867">
    <property type="term" value="F:serine-type endopeptidase inhibitor activity"/>
    <property type="evidence" value="ECO:0007669"/>
    <property type="project" value="UniProtKB-KW"/>
</dbReference>
<organism evidence="6 7">
    <name type="scientific">Petrolisthes cinctipes</name>
    <name type="common">Flat porcelain crab</name>
    <dbReference type="NCBI Taxonomy" id="88211"/>
    <lineage>
        <taxon>Eukaryota</taxon>
        <taxon>Metazoa</taxon>
        <taxon>Ecdysozoa</taxon>
        <taxon>Arthropoda</taxon>
        <taxon>Crustacea</taxon>
        <taxon>Multicrustacea</taxon>
        <taxon>Malacostraca</taxon>
        <taxon>Eumalacostraca</taxon>
        <taxon>Eucarida</taxon>
        <taxon>Decapoda</taxon>
        <taxon>Pleocyemata</taxon>
        <taxon>Anomura</taxon>
        <taxon>Galatheoidea</taxon>
        <taxon>Porcellanidae</taxon>
        <taxon>Petrolisthes</taxon>
    </lineage>
</organism>
<keyword evidence="3" id="KW-0722">Serine protease inhibitor</keyword>
<dbReference type="CDD" id="cd00172">
    <property type="entry name" value="serpin"/>
    <property type="match status" value="1"/>
</dbReference>
<dbReference type="PANTHER" id="PTHR11461:SF211">
    <property type="entry name" value="GH10112P-RELATED"/>
    <property type="match status" value="1"/>
</dbReference>
<dbReference type="InterPro" id="IPR000215">
    <property type="entry name" value="Serpin_fam"/>
</dbReference>
<keyword evidence="2" id="KW-0646">Protease inhibitor</keyword>
<evidence type="ECO:0000256" key="2">
    <source>
        <dbReference type="ARBA" id="ARBA00022690"/>
    </source>
</evidence>
<evidence type="ECO:0000256" key="3">
    <source>
        <dbReference type="ARBA" id="ARBA00022900"/>
    </source>
</evidence>
<evidence type="ECO:0000313" key="7">
    <source>
        <dbReference type="Proteomes" id="UP001286313"/>
    </source>
</evidence>
<name>A0AAE1K2A6_PETCI</name>
<dbReference type="InterPro" id="IPR042178">
    <property type="entry name" value="Serpin_sf_1"/>
</dbReference>
<protein>
    <recommendedName>
        <fullName evidence="5">Serpin domain-containing protein</fullName>
    </recommendedName>
</protein>
<feature type="domain" description="Serpin" evidence="5">
    <location>
        <begin position="58"/>
        <end position="344"/>
    </location>
</feature>
<dbReference type="SMART" id="SM00093">
    <property type="entry name" value="SERPIN"/>
    <property type="match status" value="1"/>
</dbReference>
<comment type="similarity">
    <text evidence="1 4">Belongs to the serpin family.</text>
</comment>
<dbReference type="SUPFAM" id="SSF56574">
    <property type="entry name" value="Serpins"/>
    <property type="match status" value="1"/>
</dbReference>
<evidence type="ECO:0000259" key="5">
    <source>
        <dbReference type="SMART" id="SM00093"/>
    </source>
</evidence>
<gene>
    <name evidence="6" type="ORF">Pcinc_030622</name>
</gene>
<proteinExistence type="inferred from homology"/>
<dbReference type="InterPro" id="IPR023796">
    <property type="entry name" value="Serpin_dom"/>
</dbReference>
<evidence type="ECO:0000313" key="6">
    <source>
        <dbReference type="EMBL" id="KAK3863631.1"/>
    </source>
</evidence>
<comment type="caution">
    <text evidence="6">The sequence shown here is derived from an EMBL/GenBank/DDBJ whole genome shotgun (WGS) entry which is preliminary data.</text>
</comment>
<dbReference type="Gene3D" id="2.30.39.10">
    <property type="entry name" value="Alpha-1-antitrypsin, domain 1"/>
    <property type="match status" value="1"/>
</dbReference>
<sequence>MAFSRCSSSVIWQRLVMSSVVVGMGEEEQVQRPDPSILAYPHQEAVTMLKPSRNNFTRDLYITLARGNTGNLFFSPFSVMAALTMTYGGAGGKTREQMHSALRLVVTPHDLHHAFHDLLTDMKRESPDFELRTANLAYISDKLSVSNDYLTLLHEQYLSLSKTVDFSSSDVVLREINSLVEQETNSRIKDLIPPGVVNSKTRMVLVNAVYFKGLWESQFKEASTTVGDFWISEKESIKTPMMHSFENFRFAYSEQLGASLLAMDYQSSILFSIHSTRVHQLLALTDFLNGLDRNMGRDKILVSIPKFKLEESLNLVGPLRDMGMSDLFDESACDLSVISNNREP</sequence>
<evidence type="ECO:0000256" key="4">
    <source>
        <dbReference type="RuleBase" id="RU000411"/>
    </source>
</evidence>
<reference evidence="6" key="1">
    <citation type="submission" date="2023-10" db="EMBL/GenBank/DDBJ databases">
        <title>Genome assemblies of two species of porcelain crab, Petrolisthes cinctipes and Petrolisthes manimaculis (Anomura: Porcellanidae).</title>
        <authorList>
            <person name="Angst P."/>
        </authorList>
    </citation>
    <scope>NUCLEOTIDE SEQUENCE</scope>
    <source>
        <strain evidence="6">PB745_01</strain>
        <tissue evidence="6">Gill</tissue>
    </source>
</reference>
<evidence type="ECO:0000256" key="1">
    <source>
        <dbReference type="ARBA" id="ARBA00009500"/>
    </source>
</evidence>
<dbReference type="InterPro" id="IPR042185">
    <property type="entry name" value="Serpin_sf_2"/>
</dbReference>
<dbReference type="AlphaFoldDB" id="A0AAE1K2A6"/>
<accession>A0AAE1K2A6</accession>